<dbReference type="OrthoDB" id="20273at2759"/>
<keyword evidence="3" id="KW-1185">Reference proteome</keyword>
<protein>
    <submittedName>
        <fullName evidence="2">Uncharacterized protein</fullName>
    </submittedName>
</protein>
<dbReference type="AlphaFoldDB" id="A0A9P6IS91"/>
<dbReference type="Proteomes" id="UP000749646">
    <property type="component" value="Unassembled WGS sequence"/>
</dbReference>
<reference evidence="2" key="1">
    <citation type="journal article" date="2020" name="Fungal Divers.">
        <title>Resolving the Mortierellaceae phylogeny through synthesis of multi-gene phylogenetics and phylogenomics.</title>
        <authorList>
            <person name="Vandepol N."/>
            <person name="Liber J."/>
            <person name="Desiro A."/>
            <person name="Na H."/>
            <person name="Kennedy M."/>
            <person name="Barry K."/>
            <person name="Grigoriev I.V."/>
            <person name="Miller A.N."/>
            <person name="O'Donnell K."/>
            <person name="Stajich J.E."/>
            <person name="Bonito G."/>
        </authorList>
    </citation>
    <scope>NUCLEOTIDE SEQUENCE</scope>
    <source>
        <strain evidence="2">MES-2147</strain>
    </source>
</reference>
<evidence type="ECO:0000313" key="3">
    <source>
        <dbReference type="Proteomes" id="UP000749646"/>
    </source>
</evidence>
<feature type="compositionally biased region" description="Basic residues" evidence="1">
    <location>
        <begin position="190"/>
        <end position="202"/>
    </location>
</feature>
<feature type="compositionally biased region" description="Basic and acidic residues" evidence="1">
    <location>
        <begin position="212"/>
        <end position="226"/>
    </location>
</feature>
<accession>A0A9P6IS91</accession>
<feature type="region of interest" description="Disordered" evidence="1">
    <location>
        <begin position="177"/>
        <end position="237"/>
    </location>
</feature>
<proteinExistence type="predicted"/>
<organism evidence="2 3">
    <name type="scientific">Modicella reniformis</name>
    <dbReference type="NCBI Taxonomy" id="1440133"/>
    <lineage>
        <taxon>Eukaryota</taxon>
        <taxon>Fungi</taxon>
        <taxon>Fungi incertae sedis</taxon>
        <taxon>Mucoromycota</taxon>
        <taxon>Mortierellomycotina</taxon>
        <taxon>Mortierellomycetes</taxon>
        <taxon>Mortierellales</taxon>
        <taxon>Mortierellaceae</taxon>
        <taxon>Modicella</taxon>
    </lineage>
</organism>
<evidence type="ECO:0000256" key="1">
    <source>
        <dbReference type="SAM" id="MobiDB-lite"/>
    </source>
</evidence>
<feature type="non-terminal residue" evidence="2">
    <location>
        <position position="370"/>
    </location>
</feature>
<feature type="region of interest" description="Disordered" evidence="1">
    <location>
        <begin position="1"/>
        <end position="145"/>
    </location>
</feature>
<feature type="compositionally biased region" description="Basic and acidic residues" evidence="1">
    <location>
        <begin position="1"/>
        <end position="15"/>
    </location>
</feature>
<feature type="compositionally biased region" description="Low complexity" evidence="1">
    <location>
        <begin position="47"/>
        <end position="58"/>
    </location>
</feature>
<feature type="compositionally biased region" description="Polar residues" evidence="1">
    <location>
        <begin position="82"/>
        <end position="101"/>
    </location>
</feature>
<sequence length="370" mass="41001">MDMMTTDERQEHRGATDPYRAAYSQHPQHQQQQQQQDFNQMSHSSRHSINSSSDVSVSGGQRYPMQALSSQHGSNPHLPSPFYQQQHSQIGGATPTSSVYGGQSERYQDHNTEGSIIGLTTRPSPMLKGQFKYEGGNNGSTTPVIASSRPMTAVETAAAAAAAAAEEEENAEILRKVTRSNGPHPSIVSHHSKRGGGRHHQHSYMDDDEEGQERGSMRRRESKRSFSFESVTPMGGDPYMSSTRIQEAFSMQLLVDNRDNYVPLQLSSIDMMIWLKIDQSLIATNEGFPSSFNIKPRTIQQITLPMMLDYTSVKIDPNTDGTLQELLSACRKPTDATAKIQGINLTVGGKLKVKGLSWIWNPEFAFNIDG</sequence>
<dbReference type="EMBL" id="JAAAHW010008032">
    <property type="protein sequence ID" value="KAF9945351.1"/>
    <property type="molecule type" value="Genomic_DNA"/>
</dbReference>
<name>A0A9P6IS91_9FUNG</name>
<comment type="caution">
    <text evidence="2">The sequence shown here is derived from an EMBL/GenBank/DDBJ whole genome shotgun (WGS) entry which is preliminary data.</text>
</comment>
<evidence type="ECO:0000313" key="2">
    <source>
        <dbReference type="EMBL" id="KAF9945351.1"/>
    </source>
</evidence>
<feature type="compositionally biased region" description="Low complexity" evidence="1">
    <location>
        <begin position="25"/>
        <end position="36"/>
    </location>
</feature>
<gene>
    <name evidence="2" type="ORF">BGZ65_010851</name>
</gene>